<accession>A0A9Q0MBZ2</accession>
<keyword evidence="2" id="KW-0732">Signal</keyword>
<feature type="region of interest" description="Disordered" evidence="1">
    <location>
        <begin position="224"/>
        <end position="262"/>
    </location>
</feature>
<evidence type="ECO:0000256" key="1">
    <source>
        <dbReference type="SAM" id="MobiDB-lite"/>
    </source>
</evidence>
<feature type="region of interest" description="Disordered" evidence="1">
    <location>
        <begin position="22"/>
        <end position="41"/>
    </location>
</feature>
<feature type="chain" id="PRO_5040120089" evidence="2">
    <location>
        <begin position="21"/>
        <end position="535"/>
    </location>
</feature>
<feature type="compositionally biased region" description="Polar residues" evidence="1">
    <location>
        <begin position="240"/>
        <end position="261"/>
    </location>
</feature>
<protein>
    <submittedName>
        <fullName evidence="3">Uncharacterized protein</fullName>
    </submittedName>
</protein>
<gene>
    <name evidence="3" type="ORF">RDWZM_006707</name>
</gene>
<evidence type="ECO:0000313" key="4">
    <source>
        <dbReference type="Proteomes" id="UP001142055"/>
    </source>
</evidence>
<evidence type="ECO:0000313" key="3">
    <source>
        <dbReference type="EMBL" id="KAJ6220895.1"/>
    </source>
</evidence>
<organism evidence="3 4">
    <name type="scientific">Blomia tropicalis</name>
    <name type="common">Mite</name>
    <dbReference type="NCBI Taxonomy" id="40697"/>
    <lineage>
        <taxon>Eukaryota</taxon>
        <taxon>Metazoa</taxon>
        <taxon>Ecdysozoa</taxon>
        <taxon>Arthropoda</taxon>
        <taxon>Chelicerata</taxon>
        <taxon>Arachnida</taxon>
        <taxon>Acari</taxon>
        <taxon>Acariformes</taxon>
        <taxon>Sarcoptiformes</taxon>
        <taxon>Astigmata</taxon>
        <taxon>Glycyphagoidea</taxon>
        <taxon>Echimyopodidae</taxon>
        <taxon>Blomia</taxon>
    </lineage>
</organism>
<sequence>MYSFRILLFLLFICISSTIADDEPTTTTSSSSSNNIDESEYGERLADASSYDYNSIASRDIGHHHNQHHQKADESGVVYSSGINAILNSDGFLNTMNKLSGNDPKYSPSGPVEAAVHTKKTIEVIPVRFEEPKDGEPQVIEISPYEVPLSIVFKTQTNKINVNQEHKSEMPEEVKETSSEEEPHRVVHNVYRPVIQEVTEIVQPYRKVLQKVEPVIEEMKTIITKASPDGKSGEPLQPIGPQQNYQTNSDNSRFTRFNGNDANGRGLNYAPIAYGSEMVKKLESPPYLPSSSSSETENEMSRRFGHASMLFCFVFYRTRLLDEPMNGNQNKSSEHYNSIINDYIGKILETKANKAETISPIQINPNSIKLFNMPMKSAPKPEAYVNNKIVGNSVSGETMAQNRFEGSRSRWNNYGFGPNSFQPINRQQSSMINRRIGDTIRSRPRINQQQQQQPQHQRRFNNGFSRRQLNVDHMLPQATNYGRQLARMNEISLPNFAFNHQHHHPIRSLPVQLYSPQFRRSSEEAFFNIPRRIHS</sequence>
<dbReference type="Proteomes" id="UP001142055">
    <property type="component" value="Chromosome 2"/>
</dbReference>
<evidence type="ECO:0000256" key="2">
    <source>
        <dbReference type="SAM" id="SignalP"/>
    </source>
</evidence>
<comment type="caution">
    <text evidence="3">The sequence shown here is derived from an EMBL/GenBank/DDBJ whole genome shotgun (WGS) entry which is preliminary data.</text>
</comment>
<dbReference type="EMBL" id="JAPWDV010000002">
    <property type="protein sequence ID" value="KAJ6220895.1"/>
    <property type="molecule type" value="Genomic_DNA"/>
</dbReference>
<reference evidence="3" key="1">
    <citation type="submission" date="2022-12" db="EMBL/GenBank/DDBJ databases">
        <title>Genome assemblies of Blomia tropicalis.</title>
        <authorList>
            <person name="Cui Y."/>
        </authorList>
    </citation>
    <scope>NUCLEOTIDE SEQUENCE</scope>
    <source>
        <tissue evidence="3">Adult mites</tissue>
    </source>
</reference>
<feature type="signal peptide" evidence="2">
    <location>
        <begin position="1"/>
        <end position="20"/>
    </location>
</feature>
<dbReference type="AlphaFoldDB" id="A0A9Q0MBZ2"/>
<proteinExistence type="predicted"/>
<keyword evidence="4" id="KW-1185">Reference proteome</keyword>
<name>A0A9Q0MBZ2_BLOTA</name>